<keyword evidence="2" id="KW-0540">Nuclease</keyword>
<dbReference type="InterPro" id="IPR008538">
    <property type="entry name" value="Uma2"/>
</dbReference>
<dbReference type="Gene3D" id="3.90.1570.10">
    <property type="entry name" value="tt1808, chain A"/>
    <property type="match status" value="1"/>
</dbReference>
<dbReference type="CDD" id="cd06260">
    <property type="entry name" value="DUF820-like"/>
    <property type="match status" value="1"/>
</dbReference>
<reference evidence="2 3" key="1">
    <citation type="submission" date="2020-08" db="EMBL/GenBank/DDBJ databases">
        <title>Sequencing the genomes of 1000 actinobacteria strains.</title>
        <authorList>
            <person name="Klenk H.-P."/>
        </authorList>
    </citation>
    <scope>NUCLEOTIDE SEQUENCE [LARGE SCALE GENOMIC DNA]</scope>
    <source>
        <strain evidence="2 3">DSM 45823</strain>
    </source>
</reference>
<evidence type="ECO:0000259" key="1">
    <source>
        <dbReference type="Pfam" id="PF05685"/>
    </source>
</evidence>
<name>A0A7W3RCA7_9ACTN</name>
<dbReference type="AlphaFoldDB" id="A0A7W3RCA7"/>
<sequence length="188" mass="20942">MTSFPEWMLTLPEQGLTAEEYDRMPEESCRNIEIVDGRIVVVPSATPAHNRLIWKLAHLLEQAAPAPWQVTVDVDLRISDVPLNNRRPDVLVFQGDPDSLPVRPPQVLLAVEVMSKGSVSTDRLDKPAEYAAAGIPHYWRVEREGAGLIVYTHVLNRTTSTYADAGAYSGLLKVEQPYPVEMDLNALL</sequence>
<dbReference type="Proteomes" id="UP000539313">
    <property type="component" value="Unassembled WGS sequence"/>
</dbReference>
<proteinExistence type="predicted"/>
<dbReference type="EMBL" id="JACJII010000001">
    <property type="protein sequence ID" value="MBA9007892.1"/>
    <property type="molecule type" value="Genomic_DNA"/>
</dbReference>
<dbReference type="Pfam" id="PF05685">
    <property type="entry name" value="Uma2"/>
    <property type="match status" value="1"/>
</dbReference>
<keyword evidence="2" id="KW-0255">Endonuclease</keyword>
<dbReference type="RefSeq" id="WP_182708308.1">
    <property type="nucleotide sequence ID" value="NZ_JACJII010000001.1"/>
</dbReference>
<feature type="domain" description="Putative restriction endonuclease" evidence="1">
    <location>
        <begin position="19"/>
        <end position="157"/>
    </location>
</feature>
<keyword evidence="2" id="KW-0378">Hydrolase</keyword>
<dbReference type="PANTHER" id="PTHR35400:SF3">
    <property type="entry name" value="SLL1072 PROTEIN"/>
    <property type="match status" value="1"/>
</dbReference>
<dbReference type="SUPFAM" id="SSF52980">
    <property type="entry name" value="Restriction endonuclease-like"/>
    <property type="match status" value="1"/>
</dbReference>
<dbReference type="GO" id="GO:0004519">
    <property type="term" value="F:endonuclease activity"/>
    <property type="evidence" value="ECO:0007669"/>
    <property type="project" value="UniProtKB-KW"/>
</dbReference>
<dbReference type="InterPro" id="IPR011335">
    <property type="entry name" value="Restrct_endonuc-II-like"/>
</dbReference>
<organism evidence="2 3">
    <name type="scientific">Thermomonospora cellulosilytica</name>
    <dbReference type="NCBI Taxonomy" id="1411118"/>
    <lineage>
        <taxon>Bacteria</taxon>
        <taxon>Bacillati</taxon>
        <taxon>Actinomycetota</taxon>
        <taxon>Actinomycetes</taxon>
        <taxon>Streptosporangiales</taxon>
        <taxon>Thermomonosporaceae</taxon>
        <taxon>Thermomonospora</taxon>
    </lineage>
</organism>
<dbReference type="InterPro" id="IPR012296">
    <property type="entry name" value="Nuclease_put_TT1808"/>
</dbReference>
<evidence type="ECO:0000313" key="2">
    <source>
        <dbReference type="EMBL" id="MBA9007892.1"/>
    </source>
</evidence>
<protein>
    <submittedName>
        <fullName evidence="2">Uma2 family endonuclease</fullName>
    </submittedName>
</protein>
<keyword evidence="3" id="KW-1185">Reference proteome</keyword>
<accession>A0A7W3RCA7</accession>
<comment type="caution">
    <text evidence="2">The sequence shown here is derived from an EMBL/GenBank/DDBJ whole genome shotgun (WGS) entry which is preliminary data.</text>
</comment>
<evidence type="ECO:0000313" key="3">
    <source>
        <dbReference type="Proteomes" id="UP000539313"/>
    </source>
</evidence>
<gene>
    <name evidence="2" type="ORF">HNR21_006774</name>
</gene>
<dbReference type="PANTHER" id="PTHR35400">
    <property type="entry name" value="SLR1083 PROTEIN"/>
    <property type="match status" value="1"/>
</dbReference>